<gene>
    <name evidence="7" type="ORF">VNI00_008658</name>
</gene>
<dbReference type="InterPro" id="IPR004045">
    <property type="entry name" value="Glutathione_S-Trfase_N"/>
</dbReference>
<dbReference type="InterPro" id="IPR036282">
    <property type="entry name" value="Glutathione-S-Trfase_C_sf"/>
</dbReference>
<reference evidence="7 8" key="1">
    <citation type="submission" date="2024-01" db="EMBL/GenBank/DDBJ databases">
        <title>A draft genome for a cacao thread blight-causing isolate of Paramarasmius palmivorus.</title>
        <authorList>
            <person name="Baruah I.K."/>
            <person name="Bukari Y."/>
            <person name="Amoako-Attah I."/>
            <person name="Meinhardt L.W."/>
            <person name="Bailey B.A."/>
            <person name="Cohen S.P."/>
        </authorList>
    </citation>
    <scope>NUCLEOTIDE SEQUENCE [LARGE SCALE GENOMIC DNA]</scope>
    <source>
        <strain evidence="7 8">GH-12</strain>
    </source>
</reference>
<dbReference type="PANTHER" id="PTHR43900">
    <property type="entry name" value="GLUTATHIONE S-TRANSFERASE RHO"/>
    <property type="match status" value="1"/>
</dbReference>
<dbReference type="Proteomes" id="UP001383192">
    <property type="component" value="Unassembled WGS sequence"/>
</dbReference>
<dbReference type="CDD" id="cd03053">
    <property type="entry name" value="GST_N_Phi"/>
    <property type="match status" value="1"/>
</dbReference>
<comment type="similarity">
    <text evidence="4">Belongs to the GST superfamily.</text>
</comment>
<feature type="domain" description="GST C-terminal" evidence="6">
    <location>
        <begin position="91"/>
        <end position="218"/>
    </location>
</feature>
<dbReference type="EC" id="2.5.1.18" evidence="1"/>
<dbReference type="InterPro" id="IPR036249">
    <property type="entry name" value="Thioredoxin-like_sf"/>
</dbReference>
<dbReference type="SFLD" id="SFLDG00358">
    <property type="entry name" value="Main_(cytGST)"/>
    <property type="match status" value="1"/>
</dbReference>
<dbReference type="PROSITE" id="PS50404">
    <property type="entry name" value="GST_NTER"/>
    <property type="match status" value="1"/>
</dbReference>
<dbReference type="EMBL" id="JAYKXP010000030">
    <property type="protein sequence ID" value="KAK7042922.1"/>
    <property type="molecule type" value="Genomic_DNA"/>
</dbReference>
<evidence type="ECO:0000259" key="6">
    <source>
        <dbReference type="PROSITE" id="PS50405"/>
    </source>
</evidence>
<dbReference type="InterPro" id="IPR004046">
    <property type="entry name" value="GST_C"/>
</dbReference>
<dbReference type="Pfam" id="PF00043">
    <property type="entry name" value="GST_C"/>
    <property type="match status" value="1"/>
</dbReference>
<dbReference type="AlphaFoldDB" id="A0AAW0CYS5"/>
<proteinExistence type="inferred from homology"/>
<dbReference type="Gene3D" id="1.20.1050.10">
    <property type="match status" value="1"/>
</dbReference>
<evidence type="ECO:0000259" key="5">
    <source>
        <dbReference type="PROSITE" id="PS50404"/>
    </source>
</evidence>
<dbReference type="SUPFAM" id="SSF47616">
    <property type="entry name" value="GST C-terminal domain-like"/>
    <property type="match status" value="1"/>
</dbReference>
<comment type="catalytic activity">
    <reaction evidence="3">
        <text>RX + glutathione = an S-substituted glutathione + a halide anion + H(+)</text>
        <dbReference type="Rhea" id="RHEA:16437"/>
        <dbReference type="ChEBI" id="CHEBI:15378"/>
        <dbReference type="ChEBI" id="CHEBI:16042"/>
        <dbReference type="ChEBI" id="CHEBI:17792"/>
        <dbReference type="ChEBI" id="CHEBI:57925"/>
        <dbReference type="ChEBI" id="CHEBI:90779"/>
        <dbReference type="EC" id="2.5.1.18"/>
    </reaction>
</comment>
<dbReference type="SFLD" id="SFLDS00019">
    <property type="entry name" value="Glutathione_Transferase_(cytos"/>
    <property type="match status" value="1"/>
</dbReference>
<dbReference type="FunFam" id="3.40.30.10:FF:000016">
    <property type="entry name" value="Glutathione S-transferase F2"/>
    <property type="match status" value="1"/>
</dbReference>
<dbReference type="Gene3D" id="3.40.30.10">
    <property type="entry name" value="Glutaredoxin"/>
    <property type="match status" value="1"/>
</dbReference>
<evidence type="ECO:0000256" key="2">
    <source>
        <dbReference type="ARBA" id="ARBA00022679"/>
    </source>
</evidence>
<feature type="domain" description="GST N-terminal" evidence="5">
    <location>
        <begin position="1"/>
        <end position="82"/>
    </location>
</feature>
<keyword evidence="2" id="KW-0808">Transferase</keyword>
<dbReference type="GO" id="GO:0043295">
    <property type="term" value="F:glutathione binding"/>
    <property type="evidence" value="ECO:0007669"/>
    <property type="project" value="TreeGrafter"/>
</dbReference>
<dbReference type="Pfam" id="PF02798">
    <property type="entry name" value="GST_N"/>
    <property type="match status" value="1"/>
</dbReference>
<comment type="caution">
    <text evidence="7">The sequence shown here is derived from an EMBL/GenBank/DDBJ whole genome shotgun (WGS) entry which is preliminary data.</text>
</comment>
<sequence>MVLKFYGAPLSTCTRRVGTVLYEKQIPYELIPIDLAKGEHKAPDFVKNQPFGQVPYIDDDGFILYESRAICRYLAAKYADKGPKLIPDASDLKATYLFEQAIFIEVSNFDAFAATAVYENVFKTYRGGVPDPKVFNGLIEQLAAKLQAYEVILGKQKYLAGDELTLADLFHIPYGTMLSVAGSNIMSEQGPNVTRWWNEITSRDSWKAVAGGIPEKPTF</sequence>
<dbReference type="PANTHER" id="PTHR43900:SF3">
    <property type="entry name" value="GLUTATHIONE S-TRANSFERASE RHO"/>
    <property type="match status" value="1"/>
</dbReference>
<evidence type="ECO:0000313" key="7">
    <source>
        <dbReference type="EMBL" id="KAK7042922.1"/>
    </source>
</evidence>
<dbReference type="GO" id="GO:0004364">
    <property type="term" value="F:glutathione transferase activity"/>
    <property type="evidence" value="ECO:0007669"/>
    <property type="project" value="UniProtKB-EC"/>
</dbReference>
<name>A0AAW0CYS5_9AGAR</name>
<dbReference type="SFLD" id="SFLDG01154">
    <property type="entry name" value="Main.5:_Phi-like"/>
    <property type="match status" value="1"/>
</dbReference>
<dbReference type="SUPFAM" id="SSF52833">
    <property type="entry name" value="Thioredoxin-like"/>
    <property type="match status" value="1"/>
</dbReference>
<organism evidence="7 8">
    <name type="scientific">Paramarasmius palmivorus</name>
    <dbReference type="NCBI Taxonomy" id="297713"/>
    <lineage>
        <taxon>Eukaryota</taxon>
        <taxon>Fungi</taxon>
        <taxon>Dikarya</taxon>
        <taxon>Basidiomycota</taxon>
        <taxon>Agaricomycotina</taxon>
        <taxon>Agaricomycetes</taxon>
        <taxon>Agaricomycetidae</taxon>
        <taxon>Agaricales</taxon>
        <taxon>Marasmiineae</taxon>
        <taxon>Marasmiaceae</taxon>
        <taxon>Paramarasmius</taxon>
    </lineage>
</organism>
<dbReference type="InterPro" id="IPR010987">
    <property type="entry name" value="Glutathione-S-Trfase_C-like"/>
</dbReference>
<dbReference type="GO" id="GO:0006749">
    <property type="term" value="P:glutathione metabolic process"/>
    <property type="evidence" value="ECO:0007669"/>
    <property type="project" value="TreeGrafter"/>
</dbReference>
<dbReference type="GO" id="GO:0005737">
    <property type="term" value="C:cytoplasm"/>
    <property type="evidence" value="ECO:0007669"/>
    <property type="project" value="TreeGrafter"/>
</dbReference>
<accession>A0AAW0CYS5</accession>
<keyword evidence="8" id="KW-1185">Reference proteome</keyword>
<dbReference type="InterPro" id="IPR040079">
    <property type="entry name" value="Glutathione_S-Trfase"/>
</dbReference>
<evidence type="ECO:0000313" key="8">
    <source>
        <dbReference type="Proteomes" id="UP001383192"/>
    </source>
</evidence>
<evidence type="ECO:0000256" key="1">
    <source>
        <dbReference type="ARBA" id="ARBA00012452"/>
    </source>
</evidence>
<protein>
    <recommendedName>
        <fullName evidence="1">glutathione transferase</fullName>
        <ecNumber evidence="1">2.5.1.18</ecNumber>
    </recommendedName>
</protein>
<evidence type="ECO:0000256" key="4">
    <source>
        <dbReference type="RuleBase" id="RU003494"/>
    </source>
</evidence>
<dbReference type="PROSITE" id="PS50405">
    <property type="entry name" value="GST_CTER"/>
    <property type="match status" value="1"/>
</dbReference>
<evidence type="ECO:0000256" key="3">
    <source>
        <dbReference type="ARBA" id="ARBA00047960"/>
    </source>
</evidence>